<dbReference type="STRING" id="56779.SAMN05421834_12628"/>
<dbReference type="GO" id="GO:0016020">
    <property type="term" value="C:membrane"/>
    <property type="evidence" value="ECO:0007669"/>
    <property type="project" value="InterPro"/>
</dbReference>
<dbReference type="SUPFAM" id="SSF58104">
    <property type="entry name" value="Methyl-accepting chemotaxis protein (MCP) signaling domain"/>
    <property type="match status" value="1"/>
</dbReference>
<dbReference type="SMART" id="SM00283">
    <property type="entry name" value="MA"/>
    <property type="match status" value="1"/>
</dbReference>
<dbReference type="RefSeq" id="WP_076545896.1">
    <property type="nucleotide sequence ID" value="NZ_FTNC01000026.1"/>
</dbReference>
<dbReference type="AlphaFoldDB" id="A0A1N7AXK7"/>
<gene>
    <name evidence="7" type="ORF">SAMN05421834_12628</name>
</gene>
<keyword evidence="1 3" id="KW-0807">Transducer</keyword>
<dbReference type="InterPro" id="IPR003660">
    <property type="entry name" value="HAMP_dom"/>
</dbReference>
<dbReference type="PANTHER" id="PTHR32089:SF112">
    <property type="entry name" value="LYSOZYME-LIKE PROTEIN-RELATED"/>
    <property type="match status" value="1"/>
</dbReference>
<keyword evidence="4" id="KW-1133">Transmembrane helix</keyword>
<dbReference type="Gene3D" id="6.10.340.10">
    <property type="match status" value="1"/>
</dbReference>
<dbReference type="Pfam" id="PF00672">
    <property type="entry name" value="HAMP"/>
    <property type="match status" value="1"/>
</dbReference>
<feature type="transmembrane region" description="Helical" evidence="4">
    <location>
        <begin position="295"/>
        <end position="318"/>
    </location>
</feature>
<protein>
    <submittedName>
        <fullName evidence="7">Methyl-accepting chemotaxis protein</fullName>
    </submittedName>
</protein>
<dbReference type="OrthoDB" id="243053at2"/>
<comment type="similarity">
    <text evidence="2">Belongs to the methyl-accepting chemotaxis (MCP) protein family.</text>
</comment>
<evidence type="ECO:0000256" key="4">
    <source>
        <dbReference type="SAM" id="Phobius"/>
    </source>
</evidence>
<keyword evidence="4" id="KW-0812">Transmembrane</keyword>
<dbReference type="PROSITE" id="PS50111">
    <property type="entry name" value="CHEMOTAXIS_TRANSDUC_2"/>
    <property type="match status" value="1"/>
</dbReference>
<name>A0A1N7AXK7_9FIRM</name>
<proteinExistence type="inferred from homology"/>
<dbReference type="CDD" id="cd06225">
    <property type="entry name" value="HAMP"/>
    <property type="match status" value="1"/>
</dbReference>
<feature type="domain" description="Methyl-accepting transducer" evidence="5">
    <location>
        <begin position="387"/>
        <end position="637"/>
    </location>
</feature>
<keyword evidence="4" id="KW-0472">Membrane</keyword>
<dbReference type="GO" id="GO:0007165">
    <property type="term" value="P:signal transduction"/>
    <property type="evidence" value="ECO:0007669"/>
    <property type="project" value="UniProtKB-KW"/>
</dbReference>
<dbReference type="Gene3D" id="3.30.450.20">
    <property type="entry name" value="PAS domain"/>
    <property type="match status" value="1"/>
</dbReference>
<dbReference type="CDD" id="cd12912">
    <property type="entry name" value="PDC2_MCP_like"/>
    <property type="match status" value="1"/>
</dbReference>
<organism evidence="7 8">
    <name type="scientific">Halanaerobium kushneri</name>
    <dbReference type="NCBI Taxonomy" id="56779"/>
    <lineage>
        <taxon>Bacteria</taxon>
        <taxon>Bacillati</taxon>
        <taxon>Bacillota</taxon>
        <taxon>Clostridia</taxon>
        <taxon>Halanaerobiales</taxon>
        <taxon>Halanaerobiaceae</taxon>
        <taxon>Halanaerobium</taxon>
    </lineage>
</organism>
<evidence type="ECO:0000256" key="3">
    <source>
        <dbReference type="PROSITE-ProRule" id="PRU00284"/>
    </source>
</evidence>
<keyword evidence="8" id="KW-1185">Reference proteome</keyword>
<evidence type="ECO:0000259" key="5">
    <source>
        <dbReference type="PROSITE" id="PS50111"/>
    </source>
</evidence>
<dbReference type="CDD" id="cd11386">
    <property type="entry name" value="MCP_signal"/>
    <property type="match status" value="1"/>
</dbReference>
<dbReference type="PROSITE" id="PS50885">
    <property type="entry name" value="HAMP"/>
    <property type="match status" value="1"/>
</dbReference>
<dbReference type="Proteomes" id="UP000185669">
    <property type="component" value="Unassembled WGS sequence"/>
</dbReference>
<dbReference type="Pfam" id="PF00015">
    <property type="entry name" value="MCPsignal"/>
    <property type="match status" value="1"/>
</dbReference>
<evidence type="ECO:0000256" key="1">
    <source>
        <dbReference type="ARBA" id="ARBA00023224"/>
    </source>
</evidence>
<feature type="domain" description="HAMP" evidence="6">
    <location>
        <begin position="315"/>
        <end position="368"/>
    </location>
</feature>
<dbReference type="Gene3D" id="1.10.287.950">
    <property type="entry name" value="Methyl-accepting chemotaxis protein"/>
    <property type="match status" value="1"/>
</dbReference>
<feature type="transmembrane region" description="Helical" evidence="4">
    <location>
        <begin position="13"/>
        <end position="33"/>
    </location>
</feature>
<evidence type="ECO:0000313" key="8">
    <source>
        <dbReference type="Proteomes" id="UP000185669"/>
    </source>
</evidence>
<evidence type="ECO:0000256" key="2">
    <source>
        <dbReference type="ARBA" id="ARBA00029447"/>
    </source>
</evidence>
<sequence length="673" mass="73196">MKLLKFKSIRAKFLIPTLIVLITGMAVIGYIGYDTQRDYIMNQTEETAKSKMEEIKTIIDDRKENAQLTEKAIDKYLITITRAVDQYLTATDDSMLQDKVDSLMKELNVEEIHVTDGKGVIKWSTVRDFVGFDFNESEQTKPFLEGLKNEEFELAQAPQQRGTDGALFKYIGVGRTDKPGIVQIGVQPEELQQILAKIDITRTAQTTKYGRNGYVYITNKSGNIISHPDSALIGSNIADYSWGNEILNQQQGSNIITLDGKELLQHYMPYDDYIIVTALPTAEYQTALDAYRNKIFITILIAIIIASIIVFIVTSSVVNPLKNAIEFAEEIANGNLSIAELKVKTQDEVGQLSDALNNMLKNLKALVGQVIDISGNLSASSEELSASGEEVSASAEHVGTAIQDVASGAEEQSAQAQETSALLDELTGQIKMVNSSSEAMNRKAGEVTDNIEIGDRSIENSVTEVNKLKKNSNNVANAIDSLADSSKRIGEIVQLIKDISAQTNLLALNAAIEAARAGEAGRGFSVVADEIRELAEQSGEATDEISELIGGIQKDVEVSVKNMKETEEAVDTSVNSIEESGKSFDDIRQAASVLNNIIENIGNQSEKMKINSNEVESAVKQIAAVSQTAASNAEEVAAASEEQSASTEEIVNSAQNLANMAQELSNAVNKFRI</sequence>
<reference evidence="8" key="1">
    <citation type="submission" date="2017-01" db="EMBL/GenBank/DDBJ databases">
        <authorList>
            <person name="Varghese N."/>
            <person name="Submissions S."/>
        </authorList>
    </citation>
    <scope>NUCLEOTIDE SEQUENCE [LARGE SCALE GENOMIC DNA]</scope>
    <source>
        <strain evidence="8">ATCC 700103</strain>
    </source>
</reference>
<evidence type="ECO:0000259" key="6">
    <source>
        <dbReference type="PROSITE" id="PS50885"/>
    </source>
</evidence>
<dbReference type="PANTHER" id="PTHR32089">
    <property type="entry name" value="METHYL-ACCEPTING CHEMOTAXIS PROTEIN MCPB"/>
    <property type="match status" value="1"/>
</dbReference>
<dbReference type="EMBL" id="FTNC01000026">
    <property type="protein sequence ID" value="SIR43804.1"/>
    <property type="molecule type" value="Genomic_DNA"/>
</dbReference>
<evidence type="ECO:0000313" key="7">
    <source>
        <dbReference type="EMBL" id="SIR43804.1"/>
    </source>
</evidence>
<dbReference type="InterPro" id="IPR004089">
    <property type="entry name" value="MCPsignal_dom"/>
</dbReference>
<dbReference type="SMART" id="SM00304">
    <property type="entry name" value="HAMP"/>
    <property type="match status" value="1"/>
</dbReference>
<accession>A0A1N7AXK7</accession>